<keyword evidence="2" id="KW-1185">Reference proteome</keyword>
<gene>
    <name evidence="1" type="ORF">DAT39_005749</name>
</gene>
<name>A0A8J4UDY2_CLAMG</name>
<sequence>MNSKSCRTQDADEFQDLLFILMSKEIGDHIKEWTWNGLILMDALYVEMHKSCLGLVLLWS</sequence>
<protein>
    <submittedName>
        <fullName evidence="1">Uncharacterized protein</fullName>
    </submittedName>
</protein>
<dbReference type="EMBL" id="QNUK01000055">
    <property type="protein sequence ID" value="KAF5904581.1"/>
    <property type="molecule type" value="Genomic_DNA"/>
</dbReference>
<reference evidence="1" key="1">
    <citation type="submission" date="2020-07" db="EMBL/GenBank/DDBJ databases">
        <title>Clarias magur genome sequencing, assembly and annotation.</title>
        <authorList>
            <person name="Kushwaha B."/>
            <person name="Kumar R."/>
            <person name="Das P."/>
            <person name="Joshi C.G."/>
            <person name="Kumar D."/>
            <person name="Nagpure N.S."/>
            <person name="Pandey M."/>
            <person name="Agarwal S."/>
            <person name="Srivastava S."/>
            <person name="Singh M."/>
            <person name="Sahoo L."/>
            <person name="Jayasankar P."/>
            <person name="Meher P.K."/>
            <person name="Koringa P.G."/>
            <person name="Iquebal M.A."/>
            <person name="Das S.P."/>
            <person name="Bit A."/>
            <person name="Patnaik S."/>
            <person name="Patel N."/>
            <person name="Shah T.M."/>
            <person name="Hinsu A."/>
            <person name="Jena J.K."/>
        </authorList>
    </citation>
    <scope>NUCLEOTIDE SEQUENCE</scope>
    <source>
        <strain evidence="1">CIFAMagur01</strain>
        <tissue evidence="1">Testis</tissue>
    </source>
</reference>
<evidence type="ECO:0000313" key="1">
    <source>
        <dbReference type="EMBL" id="KAF5904581.1"/>
    </source>
</evidence>
<comment type="caution">
    <text evidence="1">The sequence shown here is derived from an EMBL/GenBank/DDBJ whole genome shotgun (WGS) entry which is preliminary data.</text>
</comment>
<dbReference type="Proteomes" id="UP000727407">
    <property type="component" value="Unassembled WGS sequence"/>
</dbReference>
<proteinExistence type="predicted"/>
<evidence type="ECO:0000313" key="2">
    <source>
        <dbReference type="Proteomes" id="UP000727407"/>
    </source>
</evidence>
<organism evidence="1 2">
    <name type="scientific">Clarias magur</name>
    <name type="common">Asian catfish</name>
    <name type="synonym">Macropteronotus magur</name>
    <dbReference type="NCBI Taxonomy" id="1594786"/>
    <lineage>
        <taxon>Eukaryota</taxon>
        <taxon>Metazoa</taxon>
        <taxon>Chordata</taxon>
        <taxon>Craniata</taxon>
        <taxon>Vertebrata</taxon>
        <taxon>Euteleostomi</taxon>
        <taxon>Actinopterygii</taxon>
        <taxon>Neopterygii</taxon>
        <taxon>Teleostei</taxon>
        <taxon>Ostariophysi</taxon>
        <taxon>Siluriformes</taxon>
        <taxon>Clariidae</taxon>
        <taxon>Clarias</taxon>
    </lineage>
</organism>
<dbReference type="AlphaFoldDB" id="A0A8J4UDY2"/>
<accession>A0A8J4UDY2</accession>